<evidence type="ECO:0000313" key="2">
    <source>
        <dbReference type="EMBL" id="RHY98442.1"/>
    </source>
</evidence>
<comment type="caution">
    <text evidence="2">The sequence shown here is derived from an EMBL/GenBank/DDBJ whole genome shotgun (WGS) entry which is preliminary data.</text>
</comment>
<sequence length="155" mass="16832">MLCPLFNLGHIPFELAVIMSNGWKCIAQPSNGAVAAVQLNSDDEVQCLGFNSRDCVYFHSMQDCHANLNPAKSVSPLVCGNMHKNVWGVSGYDSGSHWCAAGRHHLGNLPAMSFLAKVDAHKVEVSVGAVATFILALVAFIAVRKYKKTDYQLVK</sequence>
<evidence type="ECO:0000313" key="3">
    <source>
        <dbReference type="Proteomes" id="UP000285712"/>
    </source>
</evidence>
<gene>
    <name evidence="2" type="ORF">DYB35_010917</name>
</gene>
<feature type="transmembrane region" description="Helical" evidence="1">
    <location>
        <begin position="125"/>
        <end position="143"/>
    </location>
</feature>
<dbReference type="VEuPathDB" id="FungiDB:H257_08834"/>
<protein>
    <submittedName>
        <fullName evidence="2">Uncharacterized protein</fullName>
    </submittedName>
</protein>
<dbReference type="Proteomes" id="UP000285712">
    <property type="component" value="Unassembled WGS sequence"/>
</dbReference>
<name>A0A3R6X517_APHAT</name>
<keyword evidence="1" id="KW-0812">Transmembrane</keyword>
<keyword evidence="1" id="KW-0472">Membrane</keyword>
<organism evidence="2 3">
    <name type="scientific">Aphanomyces astaci</name>
    <name type="common">Crayfish plague agent</name>
    <dbReference type="NCBI Taxonomy" id="112090"/>
    <lineage>
        <taxon>Eukaryota</taxon>
        <taxon>Sar</taxon>
        <taxon>Stramenopiles</taxon>
        <taxon>Oomycota</taxon>
        <taxon>Saprolegniomycetes</taxon>
        <taxon>Saprolegniales</taxon>
        <taxon>Verrucalvaceae</taxon>
        <taxon>Aphanomyces</taxon>
    </lineage>
</organism>
<evidence type="ECO:0000256" key="1">
    <source>
        <dbReference type="SAM" id="Phobius"/>
    </source>
</evidence>
<dbReference type="AlphaFoldDB" id="A0A3R6X517"/>
<accession>A0A3R6X517</accession>
<proteinExistence type="predicted"/>
<keyword evidence="1" id="KW-1133">Transmembrane helix</keyword>
<dbReference type="EMBL" id="QUTG01001900">
    <property type="protein sequence ID" value="RHY98442.1"/>
    <property type="molecule type" value="Genomic_DNA"/>
</dbReference>
<reference evidence="2 3" key="1">
    <citation type="submission" date="2018-08" db="EMBL/GenBank/DDBJ databases">
        <title>Aphanomyces genome sequencing and annotation.</title>
        <authorList>
            <person name="Minardi D."/>
            <person name="Oidtmann B."/>
            <person name="Van Der Giezen M."/>
            <person name="Studholme D.J."/>
        </authorList>
    </citation>
    <scope>NUCLEOTIDE SEQUENCE [LARGE SCALE GENOMIC DNA]</scope>
    <source>
        <strain evidence="2 3">Sv</strain>
    </source>
</reference>